<reference evidence="2" key="1">
    <citation type="submission" date="2021-07" db="EMBL/GenBank/DDBJ databases">
        <title>Complete genome sequencing of a Clostridium isolate.</title>
        <authorList>
            <person name="Ueki A."/>
            <person name="Tonouchi A."/>
        </authorList>
    </citation>
    <scope>NUCLEOTIDE SEQUENCE [LARGE SCALE GENOMIC DNA]</scope>
    <source>
        <strain evidence="2">C5S11</strain>
    </source>
</reference>
<evidence type="ECO:0008006" key="3">
    <source>
        <dbReference type="Google" id="ProtNLM"/>
    </source>
</evidence>
<protein>
    <recommendedName>
        <fullName evidence="3">Cyclic lactone autoinducer peptide</fullName>
    </recommendedName>
</protein>
<dbReference type="RefSeq" id="WP_224036451.1">
    <property type="nucleotide sequence ID" value="NZ_AP024849.1"/>
</dbReference>
<evidence type="ECO:0000313" key="2">
    <source>
        <dbReference type="Proteomes" id="UP000824633"/>
    </source>
</evidence>
<gene>
    <name evidence="1" type="ORF">psyc5s11_08610</name>
</gene>
<sequence length="41" mass="4480">MITKVLGNILKKVSGSMITKPTASCCCHGVEEMPESMKKLR</sequence>
<name>A0ABN6IS44_9CLOT</name>
<accession>A0ABN6IS44</accession>
<proteinExistence type="predicted"/>
<keyword evidence="2" id="KW-1185">Reference proteome</keyword>
<dbReference type="EMBL" id="AP024849">
    <property type="protein sequence ID" value="BCZ44794.1"/>
    <property type="molecule type" value="Genomic_DNA"/>
</dbReference>
<dbReference type="Proteomes" id="UP000824633">
    <property type="component" value="Chromosome"/>
</dbReference>
<organism evidence="1 2">
    <name type="scientific">Clostridium gelidum</name>
    <dbReference type="NCBI Taxonomy" id="704125"/>
    <lineage>
        <taxon>Bacteria</taxon>
        <taxon>Bacillati</taxon>
        <taxon>Bacillota</taxon>
        <taxon>Clostridia</taxon>
        <taxon>Eubacteriales</taxon>
        <taxon>Clostridiaceae</taxon>
        <taxon>Clostridium</taxon>
    </lineage>
</organism>
<evidence type="ECO:0000313" key="1">
    <source>
        <dbReference type="EMBL" id="BCZ44794.1"/>
    </source>
</evidence>